<sequence>MRSHLLHMFETGILSRFPNVACGISDEAVDTPNIDLCHIPVEVSLAGRESKAPNQIGREKIVNHVLKRPLDGTLPKINTECPQKKRKLKNSLLPPSEALMSIIADNKRL</sequence>
<reference evidence="1" key="1">
    <citation type="submission" date="2020-07" db="EMBL/GenBank/DDBJ databases">
        <authorList>
            <person name="Ferguson B K."/>
        </authorList>
    </citation>
    <scope>NUCLEOTIDE SEQUENCE</scope>
    <source>
        <strain evidence="1">L06</strain>
    </source>
</reference>
<protein>
    <submittedName>
        <fullName evidence="1">Uncharacterized protein</fullName>
    </submittedName>
</protein>
<name>A0A6V7IRF6_9HYME</name>
<organism evidence="1">
    <name type="scientific">Bracon brevicornis</name>
    <dbReference type="NCBI Taxonomy" id="1563983"/>
    <lineage>
        <taxon>Eukaryota</taxon>
        <taxon>Metazoa</taxon>
        <taxon>Ecdysozoa</taxon>
        <taxon>Arthropoda</taxon>
        <taxon>Hexapoda</taxon>
        <taxon>Insecta</taxon>
        <taxon>Pterygota</taxon>
        <taxon>Neoptera</taxon>
        <taxon>Endopterygota</taxon>
        <taxon>Hymenoptera</taxon>
        <taxon>Apocrita</taxon>
        <taxon>Ichneumonoidea</taxon>
        <taxon>Braconidae</taxon>
        <taxon>Braconinae</taxon>
        <taxon>Bracon</taxon>
    </lineage>
</organism>
<accession>A0A6V7IRF6</accession>
<proteinExistence type="predicted"/>
<dbReference type="EMBL" id="CADCXW020000008">
    <property type="protein sequence ID" value="CAD1540661.1"/>
    <property type="molecule type" value="Genomic_DNA"/>
</dbReference>
<gene>
    <name evidence="1" type="ORF">BBRV_LOCUS28817</name>
</gene>
<dbReference type="AlphaFoldDB" id="A0A6V7IRF6"/>
<evidence type="ECO:0000313" key="1">
    <source>
        <dbReference type="EMBL" id="CAD1540661.1"/>
    </source>
</evidence>